<sequence>MSTDTAAAAAPEEHGAGEPPVLIVGAGPVGLVVACELLRRAVPVRVVDKHRSTTDASKAIIVWPRTLELLEGTGVAREMAAAGHPLDGVRFCSSGKQIGAVDVTALRDSPFNHILMLPQWETERILLARFSALGGSIEWGTEVLEVRSGPKAATAVLRHADGQVETARAPWLVGADGAHSTVRKQLGIAFDVTSPQAVFAIADAPVEGPVDERRLHYFYSPRGAMGVGPLGGGVFRFAVSVRDGQQPDKELFQRALDERAGPLGRVGDPKWSATFQVRCATAAAFRSGRAFLVGDAAHVLSPAGGQGLNTGIQDAVNLGWKLAAVQRGSLGAKVLDSYDRERREAVERVSGTTDRQTRWGLLRQPAKVALRDLLVRAAARTGILQRALAPLFSQTDLFYGETSASWPVRAWRYPEVRPGARLPHLAHLAGGGDGPGDPALPLLVLSPGGAAGRTWTGVRAALLAELPAGLRILELDGRDRAHRALAALLGSAPTALLVRPDGHLLARAEATRPAALSAALAELGATTAEEERHAVHS</sequence>
<dbReference type="EMBL" id="JAAWWP010000002">
    <property type="protein sequence ID" value="NKI40575.1"/>
    <property type="molecule type" value="Genomic_DNA"/>
</dbReference>
<protein>
    <recommendedName>
        <fullName evidence="4">FAD-binding domain-containing protein</fullName>
    </recommendedName>
</protein>
<evidence type="ECO:0000256" key="3">
    <source>
        <dbReference type="ARBA" id="ARBA00022827"/>
    </source>
</evidence>
<evidence type="ECO:0000256" key="1">
    <source>
        <dbReference type="ARBA" id="ARBA00001974"/>
    </source>
</evidence>
<evidence type="ECO:0000313" key="6">
    <source>
        <dbReference type="Proteomes" id="UP000772196"/>
    </source>
</evidence>
<gene>
    <name evidence="5" type="ORF">HFV08_04770</name>
</gene>
<dbReference type="PANTHER" id="PTHR43004">
    <property type="entry name" value="TRK SYSTEM POTASSIUM UPTAKE PROTEIN"/>
    <property type="match status" value="1"/>
</dbReference>
<organism evidence="5 6">
    <name type="scientific">Streptomyces physcomitrii</name>
    <dbReference type="NCBI Taxonomy" id="2724184"/>
    <lineage>
        <taxon>Bacteria</taxon>
        <taxon>Bacillati</taxon>
        <taxon>Actinomycetota</taxon>
        <taxon>Actinomycetes</taxon>
        <taxon>Kitasatosporales</taxon>
        <taxon>Streptomycetaceae</taxon>
        <taxon>Streptomyces</taxon>
    </lineage>
</organism>
<dbReference type="Gene3D" id="3.30.70.2450">
    <property type="match status" value="1"/>
</dbReference>
<keyword evidence="6" id="KW-1185">Reference proteome</keyword>
<keyword evidence="2" id="KW-0285">Flavoprotein</keyword>
<evidence type="ECO:0000256" key="2">
    <source>
        <dbReference type="ARBA" id="ARBA00022630"/>
    </source>
</evidence>
<dbReference type="SUPFAM" id="SSF51905">
    <property type="entry name" value="FAD/NAD(P)-binding domain"/>
    <property type="match status" value="1"/>
</dbReference>
<dbReference type="PANTHER" id="PTHR43004:SF19">
    <property type="entry name" value="BINDING MONOOXYGENASE, PUTATIVE (JCVI)-RELATED"/>
    <property type="match status" value="1"/>
</dbReference>
<keyword evidence="3" id="KW-0274">FAD</keyword>
<feature type="domain" description="FAD-binding" evidence="4">
    <location>
        <begin position="20"/>
        <end position="349"/>
    </location>
</feature>
<dbReference type="Proteomes" id="UP000772196">
    <property type="component" value="Unassembled WGS sequence"/>
</dbReference>
<dbReference type="InterPro" id="IPR002938">
    <property type="entry name" value="FAD-bd"/>
</dbReference>
<reference evidence="5 6" key="1">
    <citation type="submission" date="2020-04" db="EMBL/GenBank/DDBJ databases">
        <title>Phylogenetic Diversity and Antibacterial Activity against Ralstonia solanacearum of Endophytic Actinomycete Isolated from Moss.</title>
        <authorList>
            <person name="Zhuang X."/>
        </authorList>
    </citation>
    <scope>NUCLEOTIDE SEQUENCE [LARGE SCALE GENOMIC DNA]</scope>
    <source>
        <strain evidence="5 6">LD120</strain>
    </source>
</reference>
<dbReference type="Gene3D" id="3.40.30.120">
    <property type="match status" value="1"/>
</dbReference>
<comment type="caution">
    <text evidence="5">The sequence shown here is derived from an EMBL/GenBank/DDBJ whole genome shotgun (WGS) entry which is preliminary data.</text>
</comment>
<dbReference type="InterPro" id="IPR050641">
    <property type="entry name" value="RIFMO-like"/>
</dbReference>
<dbReference type="Pfam" id="PF01494">
    <property type="entry name" value="FAD_binding_3"/>
    <property type="match status" value="1"/>
</dbReference>
<dbReference type="RefSeq" id="WP_168536178.1">
    <property type="nucleotide sequence ID" value="NZ_JAAWWP010000002.1"/>
</dbReference>
<accession>A0ABX1GZL8</accession>
<dbReference type="PRINTS" id="PR00420">
    <property type="entry name" value="RNGMNOXGNASE"/>
</dbReference>
<evidence type="ECO:0000313" key="5">
    <source>
        <dbReference type="EMBL" id="NKI40575.1"/>
    </source>
</evidence>
<name>A0ABX1GZL8_9ACTN</name>
<dbReference type="Gene3D" id="3.50.50.60">
    <property type="entry name" value="FAD/NAD(P)-binding domain"/>
    <property type="match status" value="1"/>
</dbReference>
<comment type="cofactor">
    <cofactor evidence="1">
        <name>FAD</name>
        <dbReference type="ChEBI" id="CHEBI:57692"/>
    </cofactor>
</comment>
<proteinExistence type="predicted"/>
<dbReference type="InterPro" id="IPR036188">
    <property type="entry name" value="FAD/NAD-bd_sf"/>
</dbReference>
<evidence type="ECO:0000259" key="4">
    <source>
        <dbReference type="Pfam" id="PF01494"/>
    </source>
</evidence>